<name>A0A654B1P0_SPHMU</name>
<dbReference type="EMBL" id="CABWMV010000007">
    <property type="protein sequence ID" value="VXC74056.1"/>
    <property type="molecule type" value="Genomic_DNA"/>
</dbReference>
<evidence type="ECO:0000313" key="1">
    <source>
        <dbReference type="EMBL" id="VXC74056.1"/>
    </source>
</evidence>
<evidence type="ECO:0000313" key="2">
    <source>
        <dbReference type="Proteomes" id="UP000432350"/>
    </source>
</evidence>
<dbReference type="AlphaFoldDB" id="A0A654B1P0"/>
<reference evidence="1 2" key="1">
    <citation type="submission" date="2019-10" db="EMBL/GenBank/DDBJ databases">
        <authorList>
            <person name="Karimi E."/>
        </authorList>
    </citation>
    <scope>NUCLEOTIDE SEQUENCE [LARGE SCALE GENOMIC DNA]</scope>
    <source>
        <strain evidence="1">Sphingobacterium sp. 8BC</strain>
    </source>
</reference>
<proteinExistence type="predicted"/>
<sequence length="46" mass="5502">MMFLELPPTLFSLMKFNNEIKSSFYMSEVCFNKVSECLHFVFLINM</sequence>
<dbReference type="Proteomes" id="UP000432350">
    <property type="component" value="Unassembled WGS sequence"/>
</dbReference>
<gene>
    <name evidence="1" type="ORF">SPHINGO8BC_150745</name>
</gene>
<protein>
    <submittedName>
        <fullName evidence="1">Uncharacterized protein</fullName>
    </submittedName>
</protein>
<organism evidence="1 2">
    <name type="scientific">Sphingobacterium multivorum</name>
    <dbReference type="NCBI Taxonomy" id="28454"/>
    <lineage>
        <taxon>Bacteria</taxon>
        <taxon>Pseudomonadati</taxon>
        <taxon>Bacteroidota</taxon>
        <taxon>Sphingobacteriia</taxon>
        <taxon>Sphingobacteriales</taxon>
        <taxon>Sphingobacteriaceae</taxon>
        <taxon>Sphingobacterium</taxon>
    </lineage>
</organism>
<accession>A0A654B1P0</accession>